<name>A0AC60PCN9_IXOPE</name>
<sequence length="1901" mass="208971">MSKSPRSPRRPKPVNSKGASRDEALLRSLRSALSKQSPTDPNQPEPVSNLRIVEFEAPWRSSHVSSAEQSRRFRRSREIPEEAASTSRRSRVSGERQLGTPPGGHKKRRSPSRPKTEDNWTDTASPMGGARMKRKSGSRRNPTKKGRPASDDSTKLKGRDISRPHPVEEHRATIDNLVKRKSGSRNTRSSLTPSSKPTATLPRELELKRKSNSKPKYDPDSKRGKRPQARLRTKLSVTHRDFGSRGGEFTPTAFVMDPRWIQTEEPPVPKARTKFAESPGGRDRVVSSAHESNCASSVFLRDAFQTSDRAAERGSGADCHPASVSPGLMLPASIATSTARVGAFSEESSSDLSLSERLWSPESGTCPTTPVWKGARVSPAPLIGEERRASRASFISDTSSKKRAFFSATEGTDRFSETAPLGEQSSLHVRGNTGLRKSPSPGLLDLHGKHTQNAMESDCFFSASKDVGFSKAAEPLTVRHSASPAFEKGQYFEKQRASLFLDDSRLIESAAVLKTSAVSAEPSAPDCCHKRTGTHASSSNRDEFFSAVEKLSSDPGEQKEAESELPFFSMNESSVQQNASVLSTIGRACKNSSASGHDHFFSCETASALPRQLSVIQEFQLSRETTEDAGTAKAMDVYTPVECHELHDSRTSDLRIIVTACNELENLLNVDTRAMVHASESQMSSRSTPPPDRLIDAEGGIVMKGDWKGSAVGSDHRKFDLSVGKADSSDAVFKVAFHVEGLSSLSNASKSVDARKTTISGSDDPFFTANDMKESLVEKSRANFTPELIKVEPYHAMLGRLREGSSAATEMLSPDLDYRFLTEKELRTYLGEPTRNLSSPGDDNLFTVSRSAAKTEENRHSVSERKPFTQQGTERGTVGQSVVTRKQSRSGVINRLSSFGDNIPVASSRSKSPKRGKEHASRQSRRTTNPDESGLTNERGPLEAARREQRTEPAHVFRGASPRVYLYASMNDLCGEQEPLDDHLLLQEDSWEPIGVVGAKRPRLLAVRTTRAFASRLSDKDDERFLRALTRKPPFSSCRERPAPPSNLGTAVDLPVSDTYVTAKSSITKSASDPNFVAIKMPLLSPTRSRSDSVLVDAEEGDAVIVPPAEVTIVPRVVRRKSSAVPAATELPKRAPKVKRPKEEVELKPAPARTNISSRGVERRSQLLAGLSPMEPAVSMVEGTHSKELMLGMMALSTTVFGLVLLVSALNSKSTAVRVLAIDQRPFHTRRSGNFTDPATWIRGPITTLDNFVCSHERCIADGRYVASSLSWDYDPCDDFYEFACRKWRKARAASALVDGGTSSSVQEDRERDLERRVAHLLAARRVEELEPLQRLHGACINANAINAAGWAPLGQLLGLCGLPDWPYETPVKTSPWRTAARALAMTNAEVFVSVAVTEHPTRHNRHVVALDRPRLILRPSDLQNEVHWLRDATEAAMTAFRERPARLAAETVAFAKRLARLAFSRDSLSEVRLHRVSSLTRFPQLLQLLSTLFENVSAVHESSEVLLRSEGFVQDVLDAAEEALPRTLLNYVGLGVVVHSAAFLPDGVGLQSVHARVLLPHRFGAGFVARARLCIRQVAETLPFLFLFAVRLLFGGSHTERALAILANGLRRQLLEQLPSLAFLDPLTRYRFSDILSSTRLHVLGPPLLSDSAAVQAHARALPSAGLDSPLLWFASTNAHLARIRLLRLSRYAWTGGVFDRDCSVDLQNNAVFVPPLFLNATAPLDRSLLFLQTPHLGVRLLRCLLVLLSAGVSNRGNRELLTRGWWSETSKARLEYLRRCLARQQFRDDESASTASLDQVADVAAVSPALALFQRDLAVVVARSSRQFRLPGAEDLSPAGLFFAYYALSRCRRGGPREPRAAAELVNAPLRNSHAFHAAFECRLGVRMNPEAKCSAWFK</sequence>
<keyword evidence="2" id="KW-1185">Reference proteome</keyword>
<dbReference type="EMBL" id="JABSTQ010010841">
    <property type="protein sequence ID" value="KAG0417437.1"/>
    <property type="molecule type" value="Genomic_DNA"/>
</dbReference>
<evidence type="ECO:0000313" key="2">
    <source>
        <dbReference type="Proteomes" id="UP000805193"/>
    </source>
</evidence>
<gene>
    <name evidence="1" type="ORF">HPB47_005589</name>
</gene>
<evidence type="ECO:0000313" key="1">
    <source>
        <dbReference type="EMBL" id="KAG0417437.1"/>
    </source>
</evidence>
<dbReference type="Proteomes" id="UP000805193">
    <property type="component" value="Unassembled WGS sequence"/>
</dbReference>
<protein>
    <submittedName>
        <fullName evidence="1">Uncharacterized protein</fullName>
    </submittedName>
</protein>
<reference evidence="1 2" key="1">
    <citation type="journal article" date="2020" name="Cell">
        <title>Large-Scale Comparative Analyses of Tick Genomes Elucidate Their Genetic Diversity and Vector Capacities.</title>
        <authorList>
            <consortium name="Tick Genome and Microbiome Consortium (TIGMIC)"/>
            <person name="Jia N."/>
            <person name="Wang J."/>
            <person name="Shi W."/>
            <person name="Du L."/>
            <person name="Sun Y."/>
            <person name="Zhan W."/>
            <person name="Jiang J.F."/>
            <person name="Wang Q."/>
            <person name="Zhang B."/>
            <person name="Ji P."/>
            <person name="Bell-Sakyi L."/>
            <person name="Cui X.M."/>
            <person name="Yuan T.T."/>
            <person name="Jiang B.G."/>
            <person name="Yang W.F."/>
            <person name="Lam T.T."/>
            <person name="Chang Q.C."/>
            <person name="Ding S.J."/>
            <person name="Wang X.J."/>
            <person name="Zhu J.G."/>
            <person name="Ruan X.D."/>
            <person name="Zhao L."/>
            <person name="Wei J.T."/>
            <person name="Ye R.Z."/>
            <person name="Que T.C."/>
            <person name="Du C.H."/>
            <person name="Zhou Y.H."/>
            <person name="Cheng J.X."/>
            <person name="Dai P.F."/>
            <person name="Guo W.B."/>
            <person name="Han X.H."/>
            <person name="Huang E.J."/>
            <person name="Li L.F."/>
            <person name="Wei W."/>
            <person name="Gao Y.C."/>
            <person name="Liu J.Z."/>
            <person name="Shao H.Z."/>
            <person name="Wang X."/>
            <person name="Wang C.C."/>
            <person name="Yang T.C."/>
            <person name="Huo Q.B."/>
            <person name="Li W."/>
            <person name="Chen H.Y."/>
            <person name="Chen S.E."/>
            <person name="Zhou L.G."/>
            <person name="Ni X.B."/>
            <person name="Tian J.H."/>
            <person name="Sheng Y."/>
            <person name="Liu T."/>
            <person name="Pan Y.S."/>
            <person name="Xia L.Y."/>
            <person name="Li J."/>
            <person name="Zhao F."/>
            <person name="Cao W.C."/>
        </authorList>
    </citation>
    <scope>NUCLEOTIDE SEQUENCE [LARGE SCALE GENOMIC DNA]</scope>
    <source>
        <strain evidence="1">Iper-2018</strain>
    </source>
</reference>
<proteinExistence type="predicted"/>
<comment type="caution">
    <text evidence="1">The sequence shown here is derived from an EMBL/GenBank/DDBJ whole genome shotgun (WGS) entry which is preliminary data.</text>
</comment>
<organism evidence="1 2">
    <name type="scientific">Ixodes persulcatus</name>
    <name type="common">Taiga tick</name>
    <dbReference type="NCBI Taxonomy" id="34615"/>
    <lineage>
        <taxon>Eukaryota</taxon>
        <taxon>Metazoa</taxon>
        <taxon>Ecdysozoa</taxon>
        <taxon>Arthropoda</taxon>
        <taxon>Chelicerata</taxon>
        <taxon>Arachnida</taxon>
        <taxon>Acari</taxon>
        <taxon>Parasitiformes</taxon>
        <taxon>Ixodida</taxon>
        <taxon>Ixodoidea</taxon>
        <taxon>Ixodidae</taxon>
        <taxon>Ixodinae</taxon>
        <taxon>Ixodes</taxon>
    </lineage>
</organism>
<accession>A0AC60PCN9</accession>